<dbReference type="InterPro" id="IPR013783">
    <property type="entry name" value="Ig-like_fold"/>
</dbReference>
<comment type="subcellular location">
    <subcellularLocation>
        <location evidence="1">Secreted</location>
        <location evidence="1">Extracellular space</location>
    </subcellularLocation>
</comment>
<dbReference type="InterPro" id="IPR002035">
    <property type="entry name" value="VWF_A"/>
</dbReference>
<dbReference type="SUPFAM" id="SSF49265">
    <property type="entry name" value="Fibronectin type III"/>
    <property type="match status" value="1"/>
</dbReference>
<name>A0A975DA32_9GAMM</name>
<dbReference type="PROSITE" id="PS50835">
    <property type="entry name" value="IG_LIKE"/>
    <property type="match status" value="1"/>
</dbReference>
<sequence length="1860" mass="199609">MKNKLTLAVLSALSTTTLLQPALAQNIDISVESLKNTLVVEAHNYGKTASYQYRLKFQAAGSQQATFTKWQSKRSFSIPAQYGKVYKVTVEAQNQATGEIVQVEEDGVSLANLKQFKSSNKHRVAEYSIVSQNNTTNAQSEDWATNFTIDFDAFPRVIITSDLKYQDKSFDGSAENLPLLTSSDISLREDGRYEDVTRIVQPDPNSSKKIVDIVFVHDDSGSLGDEAQQVRENILNFVQTLSDENFDYRIGLVPYGGYNFSRPEGTLLNNGSLTDDPVEFQSYIDQMRFDGSREKAFDAMHLAITGTLWRPATQKVVVLVTDEDNDWGQINEQTVIDTFLDNNVLFYGLTAGHSDFERIATAVSGRTFDVRSDFSIILNEIGADLTSRYQTQYESDNTQLDGVERVIDFKVDTLDFNSNPVVGEFSIKYTPIVPVTLELTPDTLALLGKGQLPGQALPIRVAAGSEAVISGMRLGYRHSTETAYTFADMSQETDGSWYADIPQSAVQDGSVQFYISAVTDAGTKTLPATDPQTKPMTITVFPNVPPEFNHTPIESAPANSDIIVTAMAEDATNAVATVSMYYRESGAPLYTAVNTQFDAPTASFEEIIPASAVTSLGVEYFLVAVDDFGSETFIGSPEQPLFVNVDDEVLPAACNEFGSIKVCANDFTEITDSTNVWASGNVQLGLTTGNSLLGFSGTLVIDSGTNEIRTLSSGRVKAVDIVLGNLAAQDIPLGEMSFEIDGGDANPELIPTGSFGFRINSASLSGETIAIADTNISIPSELTLPLYLDYADVNSMDDELITLGDLVLSQNENESSLAFTIDMDTALAGNNSKRIGKFGGSGMRVELDSLEIDLLKPAMGFEGEVKWNQSEYELETEVGLNPVQINRFGFEWEDLSRKSFISKKKIPIGTTGFVIAHSNTALEWQRVPDAQVSGSITGYFSDAAGGLANIGSAIDADILSGSLALTVKNGAKTWVGSGNLELLEQFELASAELTAGLLGSAQYGFNLSGQINIGDVIVGNALLNGQSGASFTQFHSLSELAIQVPKKVKLVGGKRLAGTSSELLIKSDHTNNDALTAYFQVITRVIAVDVGVKVDFSDPSDINFDIIKKPGSVSNVKPKAQTSLVSAAEYELSVGADEDSVLFSVQTTAGLPELEIVTPSGSVIKASDITLDFDAPAPSGVTQFAYDNGDNQTVIGFVLPEEGDYTVRVLNDADVAGIDVAMTLPVVPPRATLSNVPQSVELSEALDFDLEVVNLDSSATVEVMLKDSQSDLILSLGEYEVNQGANSLSVTLPSTLNPGEFTLVSVVKYEGMSADVTSETTISIENSAAPTGPTDVSVVFNNSHAMVYWTADQNTQVESYLIRVENLSRQTTQFYTVSATLEEFMIQNLSNGDLYEVSIASMLDTGVSSGFNEGVSGSPVGMWTSGSPDLGFALESVLLSSETEMRGEPIQVAATVTNSGAFPAYSARFNCYIGTISSNTLVSSQLLGNIDPDMSVDLTCNIDQSEYDVVGSEIYLKLVDIQLPDASLTNNGAVVVNPYAKNVAPEGESDTVLSPEDVVVDIDVMANDKDRNGDEISIESVTQPRFGKVTIEEGLLRYTPDLHYYGTDEFTYTLSDGELTSEEVMVDIELTPVNDAPIIVDMADAQVSEGDALKVESSVSDVDNTELSMTWVQTSGVAVEITDENAEDLEFTAPYVESESTLTFELSVSDGELVSTSELTVVILNDNASPTVTVSGPAEVEEGDAVSITSVAEDIDDTELTVSWQQTSGPTVSDVTSSSTGLSFTAPSVDSDQTVTFTVTVADNELSVSKDISVSIKNKPEPVTPPQQPTENNDSGGGSSTPALVLLGLFAAAVRRLTRK</sequence>
<evidence type="ECO:0000256" key="3">
    <source>
        <dbReference type="SAM" id="SignalP"/>
    </source>
</evidence>
<keyword evidence="8" id="KW-1185">Reference proteome</keyword>
<dbReference type="CDD" id="cd00063">
    <property type="entry name" value="FN3"/>
    <property type="match status" value="1"/>
</dbReference>
<dbReference type="PROSITE" id="PS50853">
    <property type="entry name" value="FN3"/>
    <property type="match status" value="1"/>
</dbReference>
<dbReference type="InterPro" id="IPR036116">
    <property type="entry name" value="FN3_sf"/>
</dbReference>
<dbReference type="KEGG" id="psym:J1N51_11345"/>
<dbReference type="Gene3D" id="2.60.40.2810">
    <property type="match status" value="1"/>
</dbReference>
<dbReference type="Gene3D" id="2.60.40.10">
    <property type="entry name" value="Immunoglobulins"/>
    <property type="match status" value="1"/>
</dbReference>
<dbReference type="Proteomes" id="UP000682739">
    <property type="component" value="Chromosome"/>
</dbReference>
<dbReference type="InterPro" id="IPR036179">
    <property type="entry name" value="Ig-like_dom_sf"/>
</dbReference>
<dbReference type="Pfam" id="PF00092">
    <property type="entry name" value="VWA"/>
    <property type="match status" value="1"/>
</dbReference>
<evidence type="ECO:0000256" key="2">
    <source>
        <dbReference type="SAM" id="MobiDB-lite"/>
    </source>
</evidence>
<dbReference type="SUPFAM" id="SSF48726">
    <property type="entry name" value="Immunoglobulin"/>
    <property type="match status" value="1"/>
</dbReference>
<dbReference type="GO" id="GO:0005576">
    <property type="term" value="C:extracellular region"/>
    <property type="evidence" value="ECO:0007669"/>
    <property type="project" value="UniProtKB-SubCell"/>
</dbReference>
<proteinExistence type="predicted"/>
<evidence type="ECO:0000313" key="8">
    <source>
        <dbReference type="Proteomes" id="UP000682739"/>
    </source>
</evidence>
<evidence type="ECO:0000259" key="4">
    <source>
        <dbReference type="PROSITE" id="PS50234"/>
    </source>
</evidence>
<keyword evidence="3" id="KW-0732">Signal</keyword>
<dbReference type="Pfam" id="PF22352">
    <property type="entry name" value="K319L-like_PKD"/>
    <property type="match status" value="1"/>
</dbReference>
<protein>
    <submittedName>
        <fullName evidence="7">Cadherin-like domain-containing protein</fullName>
    </submittedName>
</protein>
<dbReference type="Pfam" id="PF17963">
    <property type="entry name" value="Big_9"/>
    <property type="match status" value="1"/>
</dbReference>
<accession>A0A975DA32</accession>
<feature type="signal peptide" evidence="3">
    <location>
        <begin position="1"/>
        <end position="24"/>
    </location>
</feature>
<feature type="region of interest" description="Disordered" evidence="2">
    <location>
        <begin position="1816"/>
        <end position="1841"/>
    </location>
</feature>
<dbReference type="PROSITE" id="PS50234">
    <property type="entry name" value="VWFA"/>
    <property type="match status" value="1"/>
</dbReference>
<dbReference type="SMART" id="SM00060">
    <property type="entry name" value="FN3"/>
    <property type="match status" value="2"/>
</dbReference>
<feature type="domain" description="Ig-like" evidence="5">
    <location>
        <begin position="1730"/>
        <end position="1815"/>
    </location>
</feature>
<dbReference type="EMBL" id="CP072110">
    <property type="protein sequence ID" value="QTH63322.1"/>
    <property type="molecule type" value="Genomic_DNA"/>
</dbReference>
<feature type="domain" description="VWFA" evidence="4">
    <location>
        <begin position="212"/>
        <end position="385"/>
    </location>
</feature>
<feature type="domain" description="Fibronectin type-III" evidence="6">
    <location>
        <begin position="1329"/>
        <end position="1427"/>
    </location>
</feature>
<dbReference type="InterPro" id="IPR036465">
    <property type="entry name" value="vWFA_dom_sf"/>
</dbReference>
<dbReference type="SUPFAM" id="SSF53300">
    <property type="entry name" value="vWA-like"/>
    <property type="match status" value="1"/>
</dbReference>
<dbReference type="Gene3D" id="3.40.50.410">
    <property type="entry name" value="von Willebrand factor, type A domain"/>
    <property type="match status" value="1"/>
</dbReference>
<reference evidence="7" key="1">
    <citation type="submission" date="2021-03" db="EMBL/GenBank/DDBJ databases">
        <title>Description of Psychrosphaera ytuae sp. nov. isolated from deep sea sediment of South China Sea.</title>
        <authorList>
            <person name="Zhang J."/>
            <person name="Xu X.-D."/>
        </authorList>
    </citation>
    <scope>NUCLEOTIDE SEQUENCE</scope>
    <source>
        <strain evidence="7">MTZ26</strain>
    </source>
</reference>
<gene>
    <name evidence="7" type="ORF">J1N51_11345</name>
</gene>
<dbReference type="InterPro" id="IPR007110">
    <property type="entry name" value="Ig-like_dom"/>
</dbReference>
<dbReference type="CDD" id="cd00198">
    <property type="entry name" value="vWFA"/>
    <property type="match status" value="1"/>
</dbReference>
<dbReference type="SMART" id="SM00327">
    <property type="entry name" value="VWA"/>
    <property type="match status" value="1"/>
</dbReference>
<evidence type="ECO:0000259" key="5">
    <source>
        <dbReference type="PROSITE" id="PS50835"/>
    </source>
</evidence>
<evidence type="ECO:0000313" key="7">
    <source>
        <dbReference type="EMBL" id="QTH63322.1"/>
    </source>
</evidence>
<dbReference type="Gene3D" id="2.60.40.3010">
    <property type="match status" value="2"/>
</dbReference>
<organism evidence="7 8">
    <name type="scientific">Psychrosphaera ytuae</name>
    <dbReference type="NCBI Taxonomy" id="2820710"/>
    <lineage>
        <taxon>Bacteria</taxon>
        <taxon>Pseudomonadati</taxon>
        <taxon>Pseudomonadota</taxon>
        <taxon>Gammaproteobacteria</taxon>
        <taxon>Alteromonadales</taxon>
        <taxon>Pseudoalteromonadaceae</taxon>
        <taxon>Psychrosphaera</taxon>
    </lineage>
</organism>
<dbReference type="RefSeq" id="WP_208831379.1">
    <property type="nucleotide sequence ID" value="NZ_CP072110.1"/>
</dbReference>
<evidence type="ECO:0000256" key="1">
    <source>
        <dbReference type="ARBA" id="ARBA00004239"/>
    </source>
</evidence>
<feature type="chain" id="PRO_5037859584" evidence="3">
    <location>
        <begin position="25"/>
        <end position="1860"/>
    </location>
</feature>
<dbReference type="InterPro" id="IPR003961">
    <property type="entry name" value="FN3_dom"/>
</dbReference>
<evidence type="ECO:0000259" key="6">
    <source>
        <dbReference type="PROSITE" id="PS50853"/>
    </source>
</evidence>